<evidence type="ECO:0000313" key="4">
    <source>
        <dbReference type="EMBL" id="GAA4668384.1"/>
    </source>
</evidence>
<dbReference type="PANTHER" id="PTHR43391">
    <property type="entry name" value="RETINOL DEHYDROGENASE-RELATED"/>
    <property type="match status" value="1"/>
</dbReference>
<accession>A0ABP8VQX3</accession>
<dbReference type="Gene3D" id="3.40.50.720">
    <property type="entry name" value="NAD(P)-binding Rossmann-like Domain"/>
    <property type="match status" value="1"/>
</dbReference>
<evidence type="ECO:0000256" key="1">
    <source>
        <dbReference type="ARBA" id="ARBA00006484"/>
    </source>
</evidence>
<dbReference type="EMBL" id="BAABLM010000001">
    <property type="protein sequence ID" value="GAA4668384.1"/>
    <property type="molecule type" value="Genomic_DNA"/>
</dbReference>
<evidence type="ECO:0000256" key="2">
    <source>
        <dbReference type="ARBA" id="ARBA00023002"/>
    </source>
</evidence>
<keyword evidence="5" id="KW-1185">Reference proteome</keyword>
<dbReference type="PRINTS" id="PR00080">
    <property type="entry name" value="SDRFAMILY"/>
</dbReference>
<reference evidence="5" key="1">
    <citation type="journal article" date="2019" name="Int. J. Syst. Evol. Microbiol.">
        <title>The Global Catalogue of Microorganisms (GCM) 10K type strain sequencing project: providing services to taxonomists for standard genome sequencing and annotation.</title>
        <authorList>
            <consortium name="The Broad Institute Genomics Platform"/>
            <consortium name="The Broad Institute Genome Sequencing Center for Infectious Disease"/>
            <person name="Wu L."/>
            <person name="Ma J."/>
        </authorList>
    </citation>
    <scope>NUCLEOTIDE SEQUENCE [LARGE SCALE GENOMIC DNA]</scope>
    <source>
        <strain evidence="5">JCM 18956</strain>
    </source>
</reference>
<dbReference type="InterPro" id="IPR002347">
    <property type="entry name" value="SDR_fam"/>
</dbReference>
<dbReference type="Proteomes" id="UP001501295">
    <property type="component" value="Unassembled WGS sequence"/>
</dbReference>
<dbReference type="SUPFAM" id="SSF51735">
    <property type="entry name" value="NAD(P)-binding Rossmann-fold domains"/>
    <property type="match status" value="1"/>
</dbReference>
<dbReference type="RefSeq" id="WP_345373619.1">
    <property type="nucleotide sequence ID" value="NZ_BAABLM010000001.1"/>
</dbReference>
<organism evidence="4 5">
    <name type="scientific">Frondihabitans cladoniiphilus</name>
    <dbReference type="NCBI Taxonomy" id="715785"/>
    <lineage>
        <taxon>Bacteria</taxon>
        <taxon>Bacillati</taxon>
        <taxon>Actinomycetota</taxon>
        <taxon>Actinomycetes</taxon>
        <taxon>Micrococcales</taxon>
        <taxon>Microbacteriaceae</taxon>
        <taxon>Frondihabitans</taxon>
    </lineage>
</organism>
<dbReference type="Pfam" id="PF00106">
    <property type="entry name" value="adh_short"/>
    <property type="match status" value="1"/>
</dbReference>
<keyword evidence="2" id="KW-0560">Oxidoreductase</keyword>
<dbReference type="PANTHER" id="PTHR43391:SF91">
    <property type="entry name" value="OS04G0390700 PROTEIN"/>
    <property type="match status" value="1"/>
</dbReference>
<proteinExistence type="inferred from homology"/>
<evidence type="ECO:0000313" key="5">
    <source>
        <dbReference type="Proteomes" id="UP001501295"/>
    </source>
</evidence>
<comment type="caution">
    <text evidence="4">The sequence shown here is derived from an EMBL/GenBank/DDBJ whole genome shotgun (WGS) entry which is preliminary data.</text>
</comment>
<evidence type="ECO:0000256" key="3">
    <source>
        <dbReference type="RuleBase" id="RU000363"/>
    </source>
</evidence>
<dbReference type="PRINTS" id="PR00081">
    <property type="entry name" value="GDHRDH"/>
</dbReference>
<dbReference type="NCBIfam" id="NF006119">
    <property type="entry name" value="PRK08264.1-5"/>
    <property type="match status" value="1"/>
</dbReference>
<comment type="similarity">
    <text evidence="1 3">Belongs to the short-chain dehydrogenases/reductases (SDR) family.</text>
</comment>
<protein>
    <submittedName>
        <fullName evidence="4">SDR family oxidoreductase</fullName>
    </submittedName>
</protein>
<gene>
    <name evidence="4" type="ORF">GCM10025780_08820</name>
</gene>
<dbReference type="InterPro" id="IPR036291">
    <property type="entry name" value="NAD(P)-bd_dom_sf"/>
</dbReference>
<name>A0ABP8VQX3_9MICO</name>
<sequence length="245" mass="25648">MNQSLTARTVLVTGANGGIGEHFVREALERGANRVYAAARTPRTAEAWGDDRIVPLELDVTDLGSVVSAVAQATDVDLVVNNAGIAPEGDSTLHGSEEQMRQIFETNVFGPVRLARAFAPTLAANGGGTVINVASAAAWIPVPTLYAASKSALWSASNGLRVELAAQGTHVTTVLMGMVDTPMATRWEVPKVTPLSVVQQAYDGVVSGALEVLADDDTRQVKATLSTPAEQFYPSFEALLAGFAA</sequence>